<keyword evidence="2" id="KW-0808">Transferase</keyword>
<dbReference type="AlphaFoldDB" id="A0A2N2DXN2"/>
<evidence type="ECO:0000256" key="2">
    <source>
        <dbReference type="ARBA" id="ARBA00022679"/>
    </source>
</evidence>
<protein>
    <recommendedName>
        <fullName evidence="1">DNA-directed DNA polymerase</fullName>
        <ecNumber evidence="1">2.7.7.7</ecNumber>
    </recommendedName>
</protein>
<evidence type="ECO:0000256" key="7">
    <source>
        <dbReference type="ARBA" id="ARBA00049244"/>
    </source>
</evidence>
<dbReference type="GO" id="GO:0003887">
    <property type="term" value="F:DNA-directed DNA polymerase activity"/>
    <property type="evidence" value="ECO:0007669"/>
    <property type="project" value="UniProtKB-KW"/>
</dbReference>
<dbReference type="GO" id="GO:0003677">
    <property type="term" value="F:DNA binding"/>
    <property type="evidence" value="ECO:0007669"/>
    <property type="project" value="InterPro"/>
</dbReference>
<dbReference type="Gene3D" id="1.20.272.10">
    <property type="match status" value="1"/>
</dbReference>
<dbReference type="Gene3D" id="3.40.50.300">
    <property type="entry name" value="P-loop containing nucleotide triphosphate hydrolases"/>
    <property type="match status" value="1"/>
</dbReference>
<dbReference type="GO" id="GO:0009360">
    <property type="term" value="C:DNA polymerase III complex"/>
    <property type="evidence" value="ECO:0007669"/>
    <property type="project" value="TreeGrafter"/>
</dbReference>
<organism evidence="9 10">
    <name type="scientific">Candidatus Falkowbacteria bacterium HGW-Falkowbacteria-2</name>
    <dbReference type="NCBI Taxonomy" id="2013769"/>
    <lineage>
        <taxon>Bacteria</taxon>
        <taxon>Candidatus Falkowiibacteriota</taxon>
    </lineage>
</organism>
<dbReference type="InterPro" id="IPR027417">
    <property type="entry name" value="P-loop_NTPase"/>
</dbReference>
<evidence type="ECO:0000256" key="6">
    <source>
        <dbReference type="ARBA" id="ARBA00034754"/>
    </source>
</evidence>
<keyword evidence="4" id="KW-0235">DNA replication</keyword>
<evidence type="ECO:0000256" key="1">
    <source>
        <dbReference type="ARBA" id="ARBA00012417"/>
    </source>
</evidence>
<dbReference type="PANTHER" id="PTHR34388:SF1">
    <property type="entry name" value="DNA POLYMERASE III SUBUNIT DELTA"/>
    <property type="match status" value="1"/>
</dbReference>
<sequence>MIFLLHGADSFRRRQKLNELKERFMAAVDTLGQSLIVIDGKTTDARELQDKISAGSLFTKKRMIVIEDIFLNKSETVFTGLLKLCEKHAGAEDNAIIFNEGEIAPTKIKADAKKLFAWLQKQPFVQEFKPLNNSQVIDYAKKAITAKGGQISPGALSLLITRTGNDLWRLDNEITKLVAASAGKAIDNALVIDMVKGEVEDNIFALTDALGSKNSSAALQLLEEQFAAGLSAEYILAMFQRQFKIMLQIKTIQAAERLSEAQIASKLKLHPFVVKKSLSQSSRFTLAELQNGLEQLLKLDYLNKQGRADIKSELYVIVASLR</sequence>
<dbReference type="EMBL" id="PHAH01000052">
    <property type="protein sequence ID" value="PKM87207.1"/>
    <property type="molecule type" value="Genomic_DNA"/>
</dbReference>
<feature type="domain" description="DNA polymerase III delta subunit-like C-terminal" evidence="8">
    <location>
        <begin position="200"/>
        <end position="316"/>
    </location>
</feature>
<proteinExistence type="inferred from homology"/>
<dbReference type="SUPFAM" id="SSF48019">
    <property type="entry name" value="post-AAA+ oligomerization domain-like"/>
    <property type="match status" value="1"/>
</dbReference>
<reference evidence="9 10" key="1">
    <citation type="journal article" date="2017" name="ISME J.">
        <title>Potential for microbial H2 and metal transformations associated with novel bacteria and archaea in deep terrestrial subsurface sediments.</title>
        <authorList>
            <person name="Hernsdorf A.W."/>
            <person name="Amano Y."/>
            <person name="Miyakawa K."/>
            <person name="Ise K."/>
            <person name="Suzuki Y."/>
            <person name="Anantharaman K."/>
            <person name="Probst A."/>
            <person name="Burstein D."/>
            <person name="Thomas B.C."/>
            <person name="Banfield J.F."/>
        </authorList>
    </citation>
    <scope>NUCLEOTIDE SEQUENCE [LARGE SCALE GENOMIC DNA]</scope>
    <source>
        <strain evidence="9">HGW-Falkowbacteria-2</strain>
    </source>
</reference>
<dbReference type="PANTHER" id="PTHR34388">
    <property type="entry name" value="DNA POLYMERASE III SUBUNIT DELTA"/>
    <property type="match status" value="1"/>
</dbReference>
<dbReference type="GO" id="GO:0006261">
    <property type="term" value="P:DNA-templated DNA replication"/>
    <property type="evidence" value="ECO:0007669"/>
    <property type="project" value="TreeGrafter"/>
</dbReference>
<dbReference type="Proteomes" id="UP000233325">
    <property type="component" value="Unassembled WGS sequence"/>
</dbReference>
<comment type="similarity">
    <text evidence="6">Belongs to the DNA polymerase HolA subunit family.</text>
</comment>
<evidence type="ECO:0000313" key="9">
    <source>
        <dbReference type="EMBL" id="PKM87207.1"/>
    </source>
</evidence>
<name>A0A2N2DXN2_9BACT</name>
<evidence type="ECO:0000256" key="4">
    <source>
        <dbReference type="ARBA" id="ARBA00022705"/>
    </source>
</evidence>
<dbReference type="SUPFAM" id="SSF52540">
    <property type="entry name" value="P-loop containing nucleoside triphosphate hydrolases"/>
    <property type="match status" value="1"/>
</dbReference>
<gene>
    <name evidence="9" type="primary">holA</name>
    <name evidence="9" type="ORF">CVU83_03285</name>
</gene>
<dbReference type="InterPro" id="IPR048466">
    <property type="entry name" value="DNA_pol3_delta-like_C"/>
</dbReference>
<evidence type="ECO:0000256" key="3">
    <source>
        <dbReference type="ARBA" id="ARBA00022695"/>
    </source>
</evidence>
<keyword evidence="3" id="KW-0548">Nucleotidyltransferase</keyword>
<comment type="caution">
    <text evidence="9">The sequence shown here is derived from an EMBL/GenBank/DDBJ whole genome shotgun (WGS) entry which is preliminary data.</text>
</comment>
<evidence type="ECO:0000256" key="5">
    <source>
        <dbReference type="ARBA" id="ARBA00022932"/>
    </source>
</evidence>
<dbReference type="NCBIfam" id="TIGR01128">
    <property type="entry name" value="holA"/>
    <property type="match status" value="1"/>
</dbReference>
<dbReference type="EC" id="2.7.7.7" evidence="1"/>
<evidence type="ECO:0000259" key="8">
    <source>
        <dbReference type="Pfam" id="PF21694"/>
    </source>
</evidence>
<dbReference type="InterPro" id="IPR005790">
    <property type="entry name" value="DNA_polIII_delta"/>
</dbReference>
<comment type="catalytic activity">
    <reaction evidence="7">
        <text>DNA(n) + a 2'-deoxyribonucleoside 5'-triphosphate = DNA(n+1) + diphosphate</text>
        <dbReference type="Rhea" id="RHEA:22508"/>
        <dbReference type="Rhea" id="RHEA-COMP:17339"/>
        <dbReference type="Rhea" id="RHEA-COMP:17340"/>
        <dbReference type="ChEBI" id="CHEBI:33019"/>
        <dbReference type="ChEBI" id="CHEBI:61560"/>
        <dbReference type="ChEBI" id="CHEBI:173112"/>
        <dbReference type="EC" id="2.7.7.7"/>
    </reaction>
</comment>
<evidence type="ECO:0000313" key="10">
    <source>
        <dbReference type="Proteomes" id="UP000233325"/>
    </source>
</evidence>
<dbReference type="InterPro" id="IPR008921">
    <property type="entry name" value="DNA_pol3_clamp-load_cplx_C"/>
</dbReference>
<keyword evidence="5" id="KW-0239">DNA-directed DNA polymerase</keyword>
<dbReference type="Gene3D" id="1.10.8.60">
    <property type="match status" value="1"/>
</dbReference>
<accession>A0A2N2DXN2</accession>
<dbReference type="Pfam" id="PF21694">
    <property type="entry name" value="DNA_pol3_delta_C"/>
    <property type="match status" value="1"/>
</dbReference>